<dbReference type="RefSeq" id="WP_129401343.1">
    <property type="nucleotide sequence ID" value="NZ_SDWT01000002.1"/>
</dbReference>
<organism evidence="1 2">
    <name type="scientific">Nocardioides oleivorans</name>
    <dbReference type="NCBI Taxonomy" id="273676"/>
    <lineage>
        <taxon>Bacteria</taxon>
        <taxon>Bacillati</taxon>
        <taxon>Actinomycetota</taxon>
        <taxon>Actinomycetes</taxon>
        <taxon>Propionibacteriales</taxon>
        <taxon>Nocardioidaceae</taxon>
        <taxon>Nocardioides</taxon>
    </lineage>
</organism>
<evidence type="ECO:0000313" key="1">
    <source>
        <dbReference type="EMBL" id="RYB91676.1"/>
    </source>
</evidence>
<dbReference type="EMBL" id="SDWT01000002">
    <property type="protein sequence ID" value="RYB91676.1"/>
    <property type="molecule type" value="Genomic_DNA"/>
</dbReference>
<name>A0A4Q2RSW6_9ACTN</name>
<evidence type="ECO:0000313" key="2">
    <source>
        <dbReference type="Proteomes" id="UP000294071"/>
    </source>
</evidence>
<comment type="caution">
    <text evidence="1">The sequence shown here is derived from an EMBL/GenBank/DDBJ whole genome shotgun (WGS) entry which is preliminary data.</text>
</comment>
<proteinExistence type="predicted"/>
<dbReference type="Proteomes" id="UP000294071">
    <property type="component" value="Unassembled WGS sequence"/>
</dbReference>
<sequence length="76" mass="8301">MQLFETTASDLPPPGAAVVVMPIAVDLGRLARGPVERAAARDGWSDTTRMVMRAATRVHRTFHDKKAAEVKKVTRS</sequence>
<keyword evidence="2" id="KW-1185">Reference proteome</keyword>
<protein>
    <submittedName>
        <fullName evidence="1">Uncharacterized protein</fullName>
    </submittedName>
</protein>
<dbReference type="AlphaFoldDB" id="A0A4Q2RSW6"/>
<reference evidence="1 2" key="1">
    <citation type="submission" date="2019-01" db="EMBL/GenBank/DDBJ databases">
        <title>Novel species of Nocardioides.</title>
        <authorList>
            <person name="Liu Q."/>
            <person name="Xin Y.-H."/>
        </authorList>
    </citation>
    <scope>NUCLEOTIDE SEQUENCE [LARGE SCALE GENOMIC DNA]</scope>
    <source>
        <strain evidence="1 2">CGMCC 4.6882</strain>
    </source>
</reference>
<accession>A0A4Q2RSW6</accession>
<gene>
    <name evidence="1" type="ORF">EUA93_16085</name>
</gene>